<dbReference type="Gene3D" id="1.10.8.60">
    <property type="match status" value="1"/>
</dbReference>
<dbReference type="InterPro" id="IPR050168">
    <property type="entry name" value="AAA_ATPase_domain"/>
</dbReference>
<reference evidence="3" key="1">
    <citation type="submission" date="2022-06" db="EMBL/GenBank/DDBJ databases">
        <authorList>
            <consortium name="SYNGENTA / RWTH Aachen University"/>
        </authorList>
    </citation>
    <scope>NUCLEOTIDE SEQUENCE</scope>
</reference>
<dbReference type="AlphaFoldDB" id="A0AAV0AJC0"/>
<evidence type="ECO:0000259" key="2">
    <source>
        <dbReference type="Pfam" id="PF17862"/>
    </source>
</evidence>
<dbReference type="InterPro" id="IPR041569">
    <property type="entry name" value="AAA_lid_3"/>
</dbReference>
<protein>
    <recommendedName>
        <fullName evidence="2">AAA ATPase AAA+ lid domain-containing protein</fullName>
    </recommendedName>
</protein>
<evidence type="ECO:0000313" key="4">
    <source>
        <dbReference type="Proteomes" id="UP001153365"/>
    </source>
</evidence>
<evidence type="ECO:0000313" key="3">
    <source>
        <dbReference type="EMBL" id="CAH7667862.1"/>
    </source>
</evidence>
<keyword evidence="4" id="KW-1185">Reference proteome</keyword>
<evidence type="ECO:0000256" key="1">
    <source>
        <dbReference type="SAM" id="MobiDB-lite"/>
    </source>
</evidence>
<proteinExistence type="predicted"/>
<feature type="region of interest" description="Disordered" evidence="1">
    <location>
        <begin position="176"/>
        <end position="220"/>
    </location>
</feature>
<sequence>MVFPTRTKKTKGKFERQVFSQLLTLMDQLKAWSIIVVDIGIPDATGCLEILRIHTKKIKLVDDVDLDKIAADTHGYVGSDAASLCSEASMQQIREKMKLIKLDKDTINTDVLDSLGIRSVVEMSSINSEIKKNPSTTPARSNSSSIFSSSLIGNSTGTNLPNSQFSNYLNIPSNNTLGHLPSKPGPSLTTINTTNTKKRGSSIVTGVLSPNANQSTLSPN</sequence>
<feature type="compositionally biased region" description="Polar residues" evidence="1">
    <location>
        <begin position="202"/>
        <end position="220"/>
    </location>
</feature>
<dbReference type="Proteomes" id="UP001153365">
    <property type="component" value="Unassembled WGS sequence"/>
</dbReference>
<accession>A0AAV0AJC0</accession>
<dbReference type="EMBL" id="CALTRL010000395">
    <property type="protein sequence ID" value="CAH7667862.1"/>
    <property type="molecule type" value="Genomic_DNA"/>
</dbReference>
<dbReference type="SUPFAM" id="SSF52540">
    <property type="entry name" value="P-loop containing nucleoside triphosphate hydrolases"/>
    <property type="match status" value="1"/>
</dbReference>
<feature type="domain" description="AAA ATPase AAA+ lid" evidence="2">
    <location>
        <begin position="63"/>
        <end position="102"/>
    </location>
</feature>
<dbReference type="Pfam" id="PF17862">
    <property type="entry name" value="AAA_lid_3"/>
    <property type="match status" value="1"/>
</dbReference>
<dbReference type="InterPro" id="IPR027417">
    <property type="entry name" value="P-loop_NTPase"/>
</dbReference>
<gene>
    <name evidence="3" type="ORF">PPACK8108_LOCUS2296</name>
</gene>
<organism evidence="3 4">
    <name type="scientific">Phakopsora pachyrhizi</name>
    <name type="common">Asian soybean rust disease fungus</name>
    <dbReference type="NCBI Taxonomy" id="170000"/>
    <lineage>
        <taxon>Eukaryota</taxon>
        <taxon>Fungi</taxon>
        <taxon>Dikarya</taxon>
        <taxon>Basidiomycota</taxon>
        <taxon>Pucciniomycotina</taxon>
        <taxon>Pucciniomycetes</taxon>
        <taxon>Pucciniales</taxon>
        <taxon>Phakopsoraceae</taxon>
        <taxon>Phakopsora</taxon>
    </lineage>
</organism>
<name>A0AAV0AJC0_PHAPC</name>
<comment type="caution">
    <text evidence="3">The sequence shown here is derived from an EMBL/GenBank/DDBJ whole genome shotgun (WGS) entry which is preliminary data.</text>
</comment>
<dbReference type="PANTHER" id="PTHR23077">
    <property type="entry name" value="AAA-FAMILY ATPASE"/>
    <property type="match status" value="1"/>
</dbReference>